<evidence type="ECO:0000256" key="1">
    <source>
        <dbReference type="SAM" id="MobiDB-lite"/>
    </source>
</evidence>
<protein>
    <recommendedName>
        <fullName evidence="5">Secreted protein</fullName>
    </recommendedName>
</protein>
<evidence type="ECO:0000313" key="3">
    <source>
        <dbReference type="EMBL" id="GMS80940.1"/>
    </source>
</evidence>
<evidence type="ECO:0008006" key="5">
    <source>
        <dbReference type="Google" id="ProtNLM"/>
    </source>
</evidence>
<gene>
    <name evidence="3" type="ORF">PENTCL1PPCAC_3115</name>
</gene>
<keyword evidence="2" id="KW-0732">Signal</keyword>
<name>A0AAV5SLC6_9BILA</name>
<feature type="signal peptide" evidence="2">
    <location>
        <begin position="1"/>
        <end position="24"/>
    </location>
</feature>
<feature type="chain" id="PRO_5043944002" description="Secreted protein" evidence="2">
    <location>
        <begin position="25"/>
        <end position="193"/>
    </location>
</feature>
<sequence>SPLDATMIATSLLFLFLAASLVDSSCLHCSSPLITLKARQLDVNFDRTHEGDPACIRNLTKVHMPSACKGACLTVNLTRDGESEPSGVLRDCLDSHRRVKRKLEEKRESDSFAGACYSESVQMRGATYTATYCACVGHHCNADGTPLAGRTEEEAWRGDRRRGSRLRSSPNGTAGGVQSLPLVFVAMLAARRL</sequence>
<organism evidence="3 4">
    <name type="scientific">Pristionchus entomophagus</name>
    <dbReference type="NCBI Taxonomy" id="358040"/>
    <lineage>
        <taxon>Eukaryota</taxon>
        <taxon>Metazoa</taxon>
        <taxon>Ecdysozoa</taxon>
        <taxon>Nematoda</taxon>
        <taxon>Chromadorea</taxon>
        <taxon>Rhabditida</taxon>
        <taxon>Rhabditina</taxon>
        <taxon>Diplogasteromorpha</taxon>
        <taxon>Diplogasteroidea</taxon>
        <taxon>Neodiplogasteridae</taxon>
        <taxon>Pristionchus</taxon>
    </lineage>
</organism>
<dbReference type="AlphaFoldDB" id="A0AAV5SLC6"/>
<evidence type="ECO:0000313" key="4">
    <source>
        <dbReference type="Proteomes" id="UP001432027"/>
    </source>
</evidence>
<dbReference type="Proteomes" id="UP001432027">
    <property type="component" value="Unassembled WGS sequence"/>
</dbReference>
<proteinExistence type="predicted"/>
<keyword evidence="4" id="KW-1185">Reference proteome</keyword>
<dbReference type="EMBL" id="BTSX01000001">
    <property type="protein sequence ID" value="GMS80940.1"/>
    <property type="molecule type" value="Genomic_DNA"/>
</dbReference>
<accession>A0AAV5SLC6</accession>
<evidence type="ECO:0000256" key="2">
    <source>
        <dbReference type="SAM" id="SignalP"/>
    </source>
</evidence>
<feature type="region of interest" description="Disordered" evidence="1">
    <location>
        <begin position="147"/>
        <end position="173"/>
    </location>
</feature>
<comment type="caution">
    <text evidence="3">The sequence shown here is derived from an EMBL/GenBank/DDBJ whole genome shotgun (WGS) entry which is preliminary data.</text>
</comment>
<reference evidence="3" key="1">
    <citation type="submission" date="2023-10" db="EMBL/GenBank/DDBJ databases">
        <title>Genome assembly of Pristionchus species.</title>
        <authorList>
            <person name="Yoshida K."/>
            <person name="Sommer R.J."/>
        </authorList>
    </citation>
    <scope>NUCLEOTIDE SEQUENCE</scope>
    <source>
        <strain evidence="3">RS0144</strain>
    </source>
</reference>
<feature type="non-terminal residue" evidence="3">
    <location>
        <position position="1"/>
    </location>
</feature>